<feature type="transmembrane region" description="Helical" evidence="7">
    <location>
        <begin position="46"/>
        <end position="71"/>
    </location>
</feature>
<keyword evidence="5 7" id="KW-0472">Membrane</keyword>
<evidence type="ECO:0000313" key="9">
    <source>
        <dbReference type="Proteomes" id="UP000177369"/>
    </source>
</evidence>
<name>A0A1F5G8G6_9BACT</name>
<evidence type="ECO:0000256" key="6">
    <source>
        <dbReference type="RuleBase" id="RU000477"/>
    </source>
</evidence>
<evidence type="ECO:0000256" key="5">
    <source>
        <dbReference type="ARBA" id="ARBA00023136"/>
    </source>
</evidence>
<feature type="transmembrane region" description="Helical" evidence="7">
    <location>
        <begin position="205"/>
        <end position="227"/>
    </location>
</feature>
<dbReference type="SUPFAM" id="SSF81338">
    <property type="entry name" value="Aquaporin-like"/>
    <property type="match status" value="1"/>
</dbReference>
<evidence type="ECO:0000256" key="4">
    <source>
        <dbReference type="ARBA" id="ARBA00022989"/>
    </source>
</evidence>
<dbReference type="InterPro" id="IPR000425">
    <property type="entry name" value="MIP"/>
</dbReference>
<reference evidence="8 9" key="1">
    <citation type="journal article" date="2016" name="Nat. Commun.">
        <title>Thousands of microbial genomes shed light on interconnected biogeochemical processes in an aquifer system.</title>
        <authorList>
            <person name="Anantharaman K."/>
            <person name="Brown C.T."/>
            <person name="Hug L.A."/>
            <person name="Sharon I."/>
            <person name="Castelle C.J."/>
            <person name="Probst A.J."/>
            <person name="Thomas B.C."/>
            <person name="Singh A."/>
            <person name="Wilkins M.J."/>
            <person name="Karaoz U."/>
            <person name="Brodie E.L."/>
            <person name="Williams K.H."/>
            <person name="Hubbard S.S."/>
            <person name="Banfield J.F."/>
        </authorList>
    </citation>
    <scope>NUCLEOTIDE SEQUENCE [LARGE SCALE GENOMIC DNA]</scope>
</reference>
<feature type="transmembrane region" description="Helical" evidence="7">
    <location>
        <begin position="132"/>
        <end position="151"/>
    </location>
</feature>
<comment type="caution">
    <text evidence="8">The sequence shown here is derived from an EMBL/GenBank/DDBJ whole genome shotgun (WGS) entry which is preliminary data.</text>
</comment>
<dbReference type="PANTHER" id="PTHR19139:SF199">
    <property type="entry name" value="MIP17260P"/>
    <property type="match status" value="1"/>
</dbReference>
<dbReference type="GO" id="GO:0005886">
    <property type="term" value="C:plasma membrane"/>
    <property type="evidence" value="ECO:0007669"/>
    <property type="project" value="TreeGrafter"/>
</dbReference>
<comment type="subcellular location">
    <subcellularLocation>
        <location evidence="1">Membrane</location>
        <topology evidence="1">Multi-pass membrane protein</topology>
    </subcellularLocation>
</comment>
<dbReference type="InterPro" id="IPR023271">
    <property type="entry name" value="Aquaporin-like"/>
</dbReference>
<dbReference type="AlphaFoldDB" id="A0A1F5G8G6"/>
<keyword evidence="6" id="KW-0813">Transport</keyword>
<evidence type="ECO:0008006" key="10">
    <source>
        <dbReference type="Google" id="ProtNLM"/>
    </source>
</evidence>
<dbReference type="Gene3D" id="1.20.1080.10">
    <property type="entry name" value="Glycerol uptake facilitator protein"/>
    <property type="match status" value="1"/>
</dbReference>
<accession>A0A1F5G8G6</accession>
<proteinExistence type="inferred from homology"/>
<feature type="transmembrane region" description="Helical" evidence="7">
    <location>
        <begin position="20"/>
        <end position="40"/>
    </location>
</feature>
<dbReference type="InterPro" id="IPR034294">
    <property type="entry name" value="Aquaporin_transptr"/>
</dbReference>
<dbReference type="Pfam" id="PF00230">
    <property type="entry name" value="MIP"/>
    <property type="match status" value="1"/>
</dbReference>
<dbReference type="STRING" id="1797714.A3D04_01700"/>
<dbReference type="EMBL" id="MFBD01000037">
    <property type="protein sequence ID" value="OGD88160.1"/>
    <property type="molecule type" value="Genomic_DNA"/>
</dbReference>
<evidence type="ECO:0000256" key="7">
    <source>
        <dbReference type="SAM" id="Phobius"/>
    </source>
</evidence>
<dbReference type="PANTHER" id="PTHR19139">
    <property type="entry name" value="AQUAPORIN TRANSPORTER"/>
    <property type="match status" value="1"/>
</dbReference>
<evidence type="ECO:0000256" key="1">
    <source>
        <dbReference type="ARBA" id="ARBA00004141"/>
    </source>
</evidence>
<protein>
    <recommendedName>
        <fullName evidence="10">Aquaporin</fullName>
    </recommendedName>
</protein>
<keyword evidence="4 7" id="KW-1133">Transmembrane helix</keyword>
<comment type="similarity">
    <text evidence="2 6">Belongs to the MIP/aquaporin (TC 1.A.8) family.</text>
</comment>
<feature type="transmembrane region" description="Helical" evidence="7">
    <location>
        <begin position="163"/>
        <end position="185"/>
    </location>
</feature>
<sequence length="232" mass="24748">MKTSDIKDWVSDWRSYLAEFLGTFFFVLICSFAVLIEALYGGIGVLGIAFVIGVSYTSLIFVTAHLSGGYLNPAITISLWLVQRLSASKTVFFLTAQILATFIAAFFLLMFFGQDGVKHALGSPNVGLNISLTQAVLAEAIFTSGLVFVLFSTAVDRRGPISFGPLALGLYLIAASIILVSITGAGLNPVRAIGPAILSGQTNTLAVWLIGPLAGSLFAIVYEVVFLRKGRK</sequence>
<dbReference type="PRINTS" id="PR00783">
    <property type="entry name" value="MINTRINSICP"/>
</dbReference>
<evidence type="ECO:0000256" key="2">
    <source>
        <dbReference type="ARBA" id="ARBA00006175"/>
    </source>
</evidence>
<evidence type="ECO:0000313" key="8">
    <source>
        <dbReference type="EMBL" id="OGD88160.1"/>
    </source>
</evidence>
<dbReference type="Proteomes" id="UP000177369">
    <property type="component" value="Unassembled WGS sequence"/>
</dbReference>
<keyword evidence="3 6" id="KW-0812">Transmembrane</keyword>
<dbReference type="GO" id="GO:0015250">
    <property type="term" value="F:water channel activity"/>
    <property type="evidence" value="ECO:0007669"/>
    <property type="project" value="TreeGrafter"/>
</dbReference>
<evidence type="ECO:0000256" key="3">
    <source>
        <dbReference type="ARBA" id="ARBA00022692"/>
    </source>
</evidence>
<organism evidence="8 9">
    <name type="scientific">Candidatus Curtissbacteria bacterium RIFCSPHIGHO2_02_FULL_40_16b</name>
    <dbReference type="NCBI Taxonomy" id="1797714"/>
    <lineage>
        <taxon>Bacteria</taxon>
        <taxon>Candidatus Curtissiibacteriota</taxon>
    </lineage>
</organism>
<gene>
    <name evidence="8" type="ORF">A3D04_01700</name>
</gene>
<feature type="transmembrane region" description="Helical" evidence="7">
    <location>
        <begin position="91"/>
        <end position="112"/>
    </location>
</feature>